<name>A0A2J8A1A3_9CHLO</name>
<sequence length="177" mass="18953">MFGLRAPQPQHLLHLVAPPCLAADAYTVFAQYREQGVLLWRGYSLEQFADQRKTVLMSGLCLKACSTRVRSACEVLIIDVVVILIVRNQIQLVHIHIVRIQIPAPRPVIVAAVLAAKLRFGAPAAAAPSAAAASGRGGFGAGRGLACRSRRLLIIQQALIVVRAGARERLGPPNAIA</sequence>
<dbReference type="OrthoDB" id="3845at2759"/>
<accession>A0A2J8A1A3</accession>
<dbReference type="AlphaFoldDB" id="A0A2J8A1A3"/>
<gene>
    <name evidence="1" type="ORF">TSOC_007316</name>
</gene>
<dbReference type="EMBL" id="PGGS01000244">
    <property type="protein sequence ID" value="PNH06302.1"/>
    <property type="molecule type" value="Genomic_DNA"/>
</dbReference>
<dbReference type="Proteomes" id="UP000236333">
    <property type="component" value="Unassembled WGS sequence"/>
</dbReference>
<keyword evidence="2" id="KW-1185">Reference proteome</keyword>
<protein>
    <submittedName>
        <fullName evidence="1">Uncharacterized protein</fullName>
    </submittedName>
</protein>
<evidence type="ECO:0000313" key="1">
    <source>
        <dbReference type="EMBL" id="PNH06302.1"/>
    </source>
</evidence>
<proteinExistence type="predicted"/>
<comment type="caution">
    <text evidence="1">The sequence shown here is derived from an EMBL/GenBank/DDBJ whole genome shotgun (WGS) entry which is preliminary data.</text>
</comment>
<organism evidence="1 2">
    <name type="scientific">Tetrabaena socialis</name>
    <dbReference type="NCBI Taxonomy" id="47790"/>
    <lineage>
        <taxon>Eukaryota</taxon>
        <taxon>Viridiplantae</taxon>
        <taxon>Chlorophyta</taxon>
        <taxon>core chlorophytes</taxon>
        <taxon>Chlorophyceae</taxon>
        <taxon>CS clade</taxon>
        <taxon>Chlamydomonadales</taxon>
        <taxon>Tetrabaenaceae</taxon>
        <taxon>Tetrabaena</taxon>
    </lineage>
</organism>
<evidence type="ECO:0000313" key="2">
    <source>
        <dbReference type="Proteomes" id="UP000236333"/>
    </source>
</evidence>
<reference evidence="1 2" key="1">
    <citation type="journal article" date="2017" name="Mol. Biol. Evol.">
        <title>The 4-celled Tetrabaena socialis nuclear genome reveals the essential components for genetic control of cell number at the origin of multicellularity in the volvocine lineage.</title>
        <authorList>
            <person name="Featherston J."/>
            <person name="Arakaki Y."/>
            <person name="Hanschen E.R."/>
            <person name="Ferris P.J."/>
            <person name="Michod R.E."/>
            <person name="Olson B.J.S.C."/>
            <person name="Nozaki H."/>
            <person name="Durand P.M."/>
        </authorList>
    </citation>
    <scope>NUCLEOTIDE SEQUENCE [LARGE SCALE GENOMIC DNA]</scope>
    <source>
        <strain evidence="1 2">NIES-571</strain>
    </source>
</reference>